<gene>
    <name evidence="1" type="ORF">PAECIP111892_02910</name>
</gene>
<name>A0ABM9CAU3_9BACL</name>
<protein>
    <submittedName>
        <fullName evidence="1">Uncharacterized protein</fullName>
    </submittedName>
</protein>
<evidence type="ECO:0000313" key="1">
    <source>
        <dbReference type="EMBL" id="CAH1207506.1"/>
    </source>
</evidence>
<reference evidence="1" key="1">
    <citation type="submission" date="2022-01" db="EMBL/GenBank/DDBJ databases">
        <authorList>
            <person name="Criscuolo A."/>
        </authorList>
    </citation>
    <scope>NUCLEOTIDE SEQUENCE</scope>
    <source>
        <strain evidence="1">CIP111892</strain>
    </source>
</reference>
<dbReference type="Proteomes" id="UP000838324">
    <property type="component" value="Unassembled WGS sequence"/>
</dbReference>
<accession>A0ABM9CAU3</accession>
<comment type="caution">
    <text evidence="1">The sequence shown here is derived from an EMBL/GenBank/DDBJ whole genome shotgun (WGS) entry which is preliminary data.</text>
</comment>
<proteinExistence type="predicted"/>
<dbReference type="RefSeq" id="WP_236334227.1">
    <property type="nucleotide sequence ID" value="NZ_CAKMMG010000003.1"/>
</dbReference>
<evidence type="ECO:0000313" key="2">
    <source>
        <dbReference type="Proteomes" id="UP000838324"/>
    </source>
</evidence>
<organism evidence="1 2">
    <name type="scientific">Paenibacillus auburnensis</name>
    <dbReference type="NCBI Taxonomy" id="2905649"/>
    <lineage>
        <taxon>Bacteria</taxon>
        <taxon>Bacillati</taxon>
        <taxon>Bacillota</taxon>
        <taxon>Bacilli</taxon>
        <taxon>Bacillales</taxon>
        <taxon>Paenibacillaceae</taxon>
        <taxon>Paenibacillus</taxon>
    </lineage>
</organism>
<keyword evidence="2" id="KW-1185">Reference proteome</keyword>
<dbReference type="EMBL" id="CAKMMG010000003">
    <property type="protein sequence ID" value="CAH1207506.1"/>
    <property type="molecule type" value="Genomic_DNA"/>
</dbReference>
<sequence length="127" mass="14955">MKRKRVVFSLITLFVIVYVAVGVWISHDTKIILVKAMSGAADYKVYMNDKTYQNINPVTRDMTTIPYVYDKKYHKIGFVFPLHFFFISKAYVNQFYSKGDFGFREPVRLNLKLKSGKWYATDVYIEP</sequence>